<feature type="compositionally biased region" description="Polar residues" evidence="3">
    <location>
        <begin position="52"/>
        <end position="66"/>
    </location>
</feature>
<reference evidence="5 6" key="1">
    <citation type="submission" date="2023-12" db="EMBL/GenBank/DDBJ databases">
        <title>A high-quality genome assembly for Dillenia turbinata (Dilleniales).</title>
        <authorList>
            <person name="Chanderbali A."/>
        </authorList>
    </citation>
    <scope>NUCLEOTIDE SEQUENCE [LARGE SCALE GENOMIC DNA]</scope>
    <source>
        <strain evidence="5">LSX21</strain>
        <tissue evidence="5">Leaf</tissue>
    </source>
</reference>
<feature type="compositionally biased region" description="Polar residues" evidence="3">
    <location>
        <begin position="1"/>
        <end position="13"/>
    </location>
</feature>
<proteinExistence type="inferred from homology"/>
<keyword evidence="6" id="KW-1185">Reference proteome</keyword>
<comment type="similarity">
    <text evidence="1">Belongs to the remorin family.</text>
</comment>
<organism evidence="5 6">
    <name type="scientific">Dillenia turbinata</name>
    <dbReference type="NCBI Taxonomy" id="194707"/>
    <lineage>
        <taxon>Eukaryota</taxon>
        <taxon>Viridiplantae</taxon>
        <taxon>Streptophyta</taxon>
        <taxon>Embryophyta</taxon>
        <taxon>Tracheophyta</taxon>
        <taxon>Spermatophyta</taxon>
        <taxon>Magnoliopsida</taxon>
        <taxon>eudicotyledons</taxon>
        <taxon>Gunneridae</taxon>
        <taxon>Pentapetalae</taxon>
        <taxon>Dilleniales</taxon>
        <taxon>Dilleniaceae</taxon>
        <taxon>Dillenia</taxon>
    </lineage>
</organism>
<feature type="coiled-coil region" evidence="2">
    <location>
        <begin position="146"/>
        <end position="173"/>
    </location>
</feature>
<evidence type="ECO:0000256" key="3">
    <source>
        <dbReference type="SAM" id="MobiDB-lite"/>
    </source>
</evidence>
<dbReference type="AlphaFoldDB" id="A0AAN8UV29"/>
<evidence type="ECO:0000313" key="6">
    <source>
        <dbReference type="Proteomes" id="UP001370490"/>
    </source>
</evidence>
<feature type="compositionally biased region" description="Low complexity" evidence="3">
    <location>
        <begin position="88"/>
        <end position="99"/>
    </location>
</feature>
<dbReference type="EMBL" id="JBAMMX010000022">
    <property type="protein sequence ID" value="KAK6918606.1"/>
    <property type="molecule type" value="Genomic_DNA"/>
</dbReference>
<sequence>MIQGQRRLQPTTVSETSPNPSNITTNSSVLTSAANLKSRTPITPPPNPSPSQKINHSSPSSNPEEIFNASTSWSLNFLVAILPTSPSPICSSSSRENSPPISPSDHFFSRASSASPTPRNQAKLESEITKLRKKEAAISEWESMQTKKAMSKLKEIEKKLEKVHSKAKEKSQKKVIKVRMKANQQKAKERRLTVKKISAKVRQTGSSETCTGLNLLRSF</sequence>
<name>A0AAN8UV29_9MAGN</name>
<feature type="compositionally biased region" description="Polar residues" evidence="3">
    <location>
        <begin position="29"/>
        <end position="38"/>
    </location>
</feature>
<evidence type="ECO:0000256" key="2">
    <source>
        <dbReference type="SAM" id="Coils"/>
    </source>
</evidence>
<dbReference type="PANTHER" id="PTHR31471:SF66">
    <property type="entry name" value="CARBOXY-TERMINAL REGION REMORIN"/>
    <property type="match status" value="1"/>
</dbReference>
<accession>A0AAN8UV29</accession>
<evidence type="ECO:0000313" key="5">
    <source>
        <dbReference type="EMBL" id="KAK6918606.1"/>
    </source>
</evidence>
<dbReference type="Proteomes" id="UP001370490">
    <property type="component" value="Unassembled WGS sequence"/>
</dbReference>
<feature type="compositionally biased region" description="Low complexity" evidence="3">
    <location>
        <begin position="14"/>
        <end position="28"/>
    </location>
</feature>
<keyword evidence="2" id="KW-0175">Coiled coil</keyword>
<gene>
    <name evidence="5" type="ORF">RJ641_017028</name>
</gene>
<dbReference type="InterPro" id="IPR005516">
    <property type="entry name" value="Remorin_C"/>
</dbReference>
<dbReference type="Pfam" id="PF03763">
    <property type="entry name" value="Remorin_C"/>
    <property type="match status" value="1"/>
</dbReference>
<protein>
    <submittedName>
        <fullName evidence="5">Remorin, C-terminal</fullName>
    </submittedName>
</protein>
<evidence type="ECO:0000256" key="1">
    <source>
        <dbReference type="ARBA" id="ARBA00005711"/>
    </source>
</evidence>
<feature type="region of interest" description="Disordered" evidence="3">
    <location>
        <begin position="1"/>
        <end position="66"/>
    </location>
</feature>
<feature type="domain" description="Remorin C-terminal" evidence="4">
    <location>
        <begin position="123"/>
        <end position="205"/>
    </location>
</feature>
<comment type="caution">
    <text evidence="5">The sequence shown here is derived from an EMBL/GenBank/DDBJ whole genome shotgun (WGS) entry which is preliminary data.</text>
</comment>
<feature type="compositionally biased region" description="Polar residues" evidence="3">
    <location>
        <begin position="110"/>
        <end position="120"/>
    </location>
</feature>
<dbReference type="PANTHER" id="PTHR31471">
    <property type="entry name" value="OS02G0116800 PROTEIN"/>
    <property type="match status" value="1"/>
</dbReference>
<evidence type="ECO:0000259" key="4">
    <source>
        <dbReference type="Pfam" id="PF03763"/>
    </source>
</evidence>
<feature type="region of interest" description="Disordered" evidence="3">
    <location>
        <begin position="88"/>
        <end position="126"/>
    </location>
</feature>